<organism evidence="1 5">
    <name type="scientific">Odoribacter splanchnicus</name>
    <dbReference type="NCBI Taxonomy" id="28118"/>
    <lineage>
        <taxon>Bacteria</taxon>
        <taxon>Pseudomonadati</taxon>
        <taxon>Bacteroidota</taxon>
        <taxon>Bacteroidia</taxon>
        <taxon>Bacteroidales</taxon>
        <taxon>Odoribacteraceae</taxon>
        <taxon>Odoribacter</taxon>
    </lineage>
</organism>
<dbReference type="AlphaFoldDB" id="A0A1Y3Y429"/>
<dbReference type="Proteomes" id="UP000284434">
    <property type="component" value="Unassembled WGS sequence"/>
</dbReference>
<dbReference type="Proteomes" id="UP000283426">
    <property type="component" value="Unassembled WGS sequence"/>
</dbReference>
<evidence type="ECO:0000313" key="1">
    <source>
        <dbReference type="EMBL" id="RGU55506.1"/>
    </source>
</evidence>
<evidence type="ECO:0000313" key="2">
    <source>
        <dbReference type="EMBL" id="RGV29128.1"/>
    </source>
</evidence>
<dbReference type="SUPFAM" id="SSF47954">
    <property type="entry name" value="Cyclin-like"/>
    <property type="match status" value="1"/>
</dbReference>
<accession>A0A1Y3Y429</accession>
<reference evidence="4 5" key="1">
    <citation type="submission" date="2018-08" db="EMBL/GenBank/DDBJ databases">
        <title>A genome reference for cultivated species of the human gut microbiota.</title>
        <authorList>
            <person name="Zou Y."/>
            <person name="Xue W."/>
            <person name="Luo G."/>
        </authorList>
    </citation>
    <scope>NUCLEOTIDE SEQUENCE [LARGE SCALE GENOMIC DNA]</scope>
    <source>
        <strain evidence="2 4">AF14-6AC</strain>
        <strain evidence="1 5">AF16-14</strain>
        <strain evidence="3 6">OF03-11</strain>
    </source>
</reference>
<proteinExistence type="predicted"/>
<sequence length="100" mass="11837">MTCSADGTKPGIGIERKNKSWNFLVTTVTEIRSNRYNSCNKKNRRLFGLNKIQNVRQMYEKFIQTKHLAVNFIQKFAHKYDLTSYYANIIVRLILQNHRP</sequence>
<evidence type="ECO:0000313" key="4">
    <source>
        <dbReference type="Proteomes" id="UP000283426"/>
    </source>
</evidence>
<evidence type="ECO:0000313" key="6">
    <source>
        <dbReference type="Proteomes" id="UP000284434"/>
    </source>
</evidence>
<dbReference type="Proteomes" id="UP000284243">
    <property type="component" value="Unassembled WGS sequence"/>
</dbReference>
<dbReference type="EMBL" id="QRYC01000017">
    <property type="protein sequence ID" value="RGU55506.1"/>
    <property type="molecule type" value="Genomic_DNA"/>
</dbReference>
<gene>
    <name evidence="2" type="ORF">DWW24_04550</name>
    <name evidence="1" type="ORF">DWW57_12320</name>
    <name evidence="3" type="ORF">DXA53_13410</name>
</gene>
<comment type="caution">
    <text evidence="1">The sequence shown here is derived from an EMBL/GenBank/DDBJ whole genome shotgun (WGS) entry which is preliminary data.</text>
</comment>
<dbReference type="EMBL" id="QSCO01000019">
    <property type="protein sequence ID" value="RGY05206.1"/>
    <property type="molecule type" value="Genomic_DNA"/>
</dbReference>
<evidence type="ECO:0000313" key="3">
    <source>
        <dbReference type="EMBL" id="RGY05206.1"/>
    </source>
</evidence>
<dbReference type="InterPro" id="IPR036915">
    <property type="entry name" value="Cyclin-like_sf"/>
</dbReference>
<dbReference type="EMBL" id="QRYW01000007">
    <property type="protein sequence ID" value="RGV29128.1"/>
    <property type="molecule type" value="Genomic_DNA"/>
</dbReference>
<evidence type="ECO:0000313" key="5">
    <source>
        <dbReference type="Proteomes" id="UP000284243"/>
    </source>
</evidence>
<protein>
    <submittedName>
        <fullName evidence="1">Uncharacterized protein</fullName>
    </submittedName>
</protein>
<name>A0A1Y3Y429_9BACT</name>